<evidence type="ECO:0000256" key="1">
    <source>
        <dbReference type="SAM" id="MobiDB-lite"/>
    </source>
</evidence>
<feature type="domain" description="DUF397" evidence="2">
    <location>
        <begin position="9"/>
        <end position="62"/>
    </location>
</feature>
<evidence type="ECO:0000313" key="3">
    <source>
        <dbReference type="EMBL" id="GGK92886.1"/>
    </source>
</evidence>
<dbReference type="Proteomes" id="UP000645217">
    <property type="component" value="Unassembled WGS sequence"/>
</dbReference>
<dbReference type="RefSeq" id="WP_189164481.1">
    <property type="nucleotide sequence ID" value="NZ_BMNT01000021.1"/>
</dbReference>
<reference evidence="3" key="1">
    <citation type="journal article" date="2014" name="Int. J. Syst. Evol. Microbiol.">
        <title>Complete genome sequence of Corynebacterium casei LMG S-19264T (=DSM 44701T), isolated from a smear-ripened cheese.</title>
        <authorList>
            <consortium name="US DOE Joint Genome Institute (JGI-PGF)"/>
            <person name="Walter F."/>
            <person name="Albersmeier A."/>
            <person name="Kalinowski J."/>
            <person name="Ruckert C."/>
        </authorList>
    </citation>
    <scope>NUCLEOTIDE SEQUENCE</scope>
    <source>
        <strain evidence="3">JCM 13064</strain>
    </source>
</reference>
<keyword evidence="4" id="KW-1185">Reference proteome</keyword>
<gene>
    <name evidence="3" type="ORF">GCM10007964_39250</name>
</gene>
<sequence length="69" mass="7340">MAQPDLTKAAWRKSRRSGDTGGGCVEVAGNVPGVVAVRDSKNPSGPMLVFTPHEWGRFLDGVARGAFDR</sequence>
<protein>
    <recommendedName>
        <fullName evidence="2">DUF397 domain-containing protein</fullName>
    </recommendedName>
</protein>
<name>A0A917VK38_9ACTN</name>
<organism evidence="3 4">
    <name type="scientific">Sphaerisporangium melleum</name>
    <dbReference type="NCBI Taxonomy" id="321316"/>
    <lineage>
        <taxon>Bacteria</taxon>
        <taxon>Bacillati</taxon>
        <taxon>Actinomycetota</taxon>
        <taxon>Actinomycetes</taxon>
        <taxon>Streptosporangiales</taxon>
        <taxon>Streptosporangiaceae</taxon>
        <taxon>Sphaerisporangium</taxon>
    </lineage>
</organism>
<dbReference type="InterPro" id="IPR007278">
    <property type="entry name" value="DUF397"/>
</dbReference>
<dbReference type="AlphaFoldDB" id="A0A917VK38"/>
<dbReference type="EMBL" id="BMNT01000021">
    <property type="protein sequence ID" value="GGK92886.1"/>
    <property type="molecule type" value="Genomic_DNA"/>
</dbReference>
<accession>A0A917VK38</accession>
<feature type="region of interest" description="Disordered" evidence="1">
    <location>
        <begin position="1"/>
        <end position="24"/>
    </location>
</feature>
<evidence type="ECO:0000313" key="4">
    <source>
        <dbReference type="Proteomes" id="UP000645217"/>
    </source>
</evidence>
<reference evidence="3" key="2">
    <citation type="submission" date="2020-09" db="EMBL/GenBank/DDBJ databases">
        <authorList>
            <person name="Sun Q."/>
            <person name="Ohkuma M."/>
        </authorList>
    </citation>
    <scope>NUCLEOTIDE SEQUENCE</scope>
    <source>
        <strain evidence="3">JCM 13064</strain>
    </source>
</reference>
<comment type="caution">
    <text evidence="3">The sequence shown here is derived from an EMBL/GenBank/DDBJ whole genome shotgun (WGS) entry which is preliminary data.</text>
</comment>
<evidence type="ECO:0000259" key="2">
    <source>
        <dbReference type="Pfam" id="PF04149"/>
    </source>
</evidence>
<dbReference type="Pfam" id="PF04149">
    <property type="entry name" value="DUF397"/>
    <property type="match status" value="1"/>
</dbReference>
<proteinExistence type="predicted"/>